<feature type="transmembrane region" description="Helical" evidence="7">
    <location>
        <begin position="250"/>
        <end position="271"/>
    </location>
</feature>
<sequence length="285" mass="29935">MVRAVTGSWKLAAGLITILVLVLVALLSPLIVGLIGKGDDPIAIAAYERWLVPSPAHWLGTDQYGRDVFAMVIGALSTSLQIGAIAGIISTVVGVIVAFIAGYKGGPVDGVLSTFTDMVLVIPSFPLLIALSAYAKNIGIVEVGLILAIFSWPFAARTIRAQVLSLRSRPYVELARVTKARDLEIIVYELLPNMLPYIGVGFASSALGAIFALVGLEVIGLGPGETIDLGKIIFTAIGTGAMTLGAWPLFVAPIFLLTLLFAALNLINIGLEEVYNPRLRGVAGA</sequence>
<dbReference type="Gene3D" id="1.10.3720.10">
    <property type="entry name" value="MetI-like"/>
    <property type="match status" value="1"/>
</dbReference>
<feature type="transmembrane region" description="Helical" evidence="7">
    <location>
        <begin position="140"/>
        <end position="159"/>
    </location>
</feature>
<keyword evidence="6 7" id="KW-0472">Membrane</keyword>
<evidence type="ECO:0000259" key="8">
    <source>
        <dbReference type="PROSITE" id="PS50928"/>
    </source>
</evidence>
<feature type="transmembrane region" description="Helical" evidence="7">
    <location>
        <begin position="80"/>
        <end position="103"/>
    </location>
</feature>
<dbReference type="InterPro" id="IPR050366">
    <property type="entry name" value="BP-dependent_transpt_permease"/>
</dbReference>
<keyword evidence="5 7" id="KW-1133">Transmembrane helix</keyword>
<dbReference type="PANTHER" id="PTHR43386:SF1">
    <property type="entry name" value="D,D-DIPEPTIDE TRANSPORT SYSTEM PERMEASE PROTEIN DDPC-RELATED"/>
    <property type="match status" value="1"/>
</dbReference>
<evidence type="ECO:0000256" key="5">
    <source>
        <dbReference type="ARBA" id="ARBA00022989"/>
    </source>
</evidence>
<evidence type="ECO:0000256" key="2">
    <source>
        <dbReference type="ARBA" id="ARBA00022448"/>
    </source>
</evidence>
<protein>
    <submittedName>
        <fullName evidence="9">ABC transporter permease</fullName>
    </submittedName>
</protein>
<feature type="transmembrane region" description="Helical" evidence="7">
    <location>
        <begin position="12"/>
        <end position="35"/>
    </location>
</feature>
<evidence type="ECO:0000313" key="10">
    <source>
        <dbReference type="Proteomes" id="UP001595699"/>
    </source>
</evidence>
<keyword evidence="2 7" id="KW-0813">Transport</keyword>
<keyword evidence="4 7" id="KW-0812">Transmembrane</keyword>
<evidence type="ECO:0000256" key="7">
    <source>
        <dbReference type="RuleBase" id="RU363032"/>
    </source>
</evidence>
<organism evidence="9 10">
    <name type="scientific">Tenggerimyces flavus</name>
    <dbReference type="NCBI Taxonomy" id="1708749"/>
    <lineage>
        <taxon>Bacteria</taxon>
        <taxon>Bacillati</taxon>
        <taxon>Actinomycetota</taxon>
        <taxon>Actinomycetes</taxon>
        <taxon>Propionibacteriales</taxon>
        <taxon>Nocardioidaceae</taxon>
        <taxon>Tenggerimyces</taxon>
    </lineage>
</organism>
<dbReference type="SUPFAM" id="SSF161098">
    <property type="entry name" value="MetI-like"/>
    <property type="match status" value="1"/>
</dbReference>
<keyword evidence="10" id="KW-1185">Reference proteome</keyword>
<feature type="transmembrane region" description="Helical" evidence="7">
    <location>
        <begin position="195"/>
        <end position="216"/>
    </location>
</feature>
<evidence type="ECO:0000256" key="4">
    <source>
        <dbReference type="ARBA" id="ARBA00022692"/>
    </source>
</evidence>
<dbReference type="EMBL" id="JBHRZH010000009">
    <property type="protein sequence ID" value="MFC3761635.1"/>
    <property type="molecule type" value="Genomic_DNA"/>
</dbReference>
<gene>
    <name evidence="9" type="ORF">ACFOUW_12380</name>
</gene>
<dbReference type="PANTHER" id="PTHR43386">
    <property type="entry name" value="OLIGOPEPTIDE TRANSPORT SYSTEM PERMEASE PROTEIN APPC"/>
    <property type="match status" value="1"/>
</dbReference>
<name>A0ABV7YCA8_9ACTN</name>
<comment type="similarity">
    <text evidence="7">Belongs to the binding-protein-dependent transport system permease family.</text>
</comment>
<evidence type="ECO:0000256" key="1">
    <source>
        <dbReference type="ARBA" id="ARBA00004651"/>
    </source>
</evidence>
<evidence type="ECO:0000256" key="3">
    <source>
        <dbReference type="ARBA" id="ARBA00022475"/>
    </source>
</evidence>
<dbReference type="RefSeq" id="WP_205114201.1">
    <property type="nucleotide sequence ID" value="NZ_JAFBCM010000001.1"/>
</dbReference>
<keyword evidence="3" id="KW-1003">Cell membrane</keyword>
<evidence type="ECO:0000313" key="9">
    <source>
        <dbReference type="EMBL" id="MFC3761635.1"/>
    </source>
</evidence>
<dbReference type="CDD" id="cd06261">
    <property type="entry name" value="TM_PBP2"/>
    <property type="match status" value="1"/>
</dbReference>
<dbReference type="InterPro" id="IPR000515">
    <property type="entry name" value="MetI-like"/>
</dbReference>
<feature type="transmembrane region" description="Helical" evidence="7">
    <location>
        <begin position="115"/>
        <end position="134"/>
    </location>
</feature>
<comment type="caution">
    <text evidence="9">The sequence shown here is derived from an EMBL/GenBank/DDBJ whole genome shotgun (WGS) entry which is preliminary data.</text>
</comment>
<dbReference type="PROSITE" id="PS50928">
    <property type="entry name" value="ABC_TM1"/>
    <property type="match status" value="1"/>
</dbReference>
<comment type="subcellular location">
    <subcellularLocation>
        <location evidence="1 7">Cell membrane</location>
        <topology evidence="1 7">Multi-pass membrane protein</topology>
    </subcellularLocation>
</comment>
<evidence type="ECO:0000256" key="6">
    <source>
        <dbReference type="ARBA" id="ARBA00023136"/>
    </source>
</evidence>
<reference evidence="10" key="1">
    <citation type="journal article" date="2019" name="Int. J. Syst. Evol. Microbiol.">
        <title>The Global Catalogue of Microorganisms (GCM) 10K type strain sequencing project: providing services to taxonomists for standard genome sequencing and annotation.</title>
        <authorList>
            <consortium name="The Broad Institute Genomics Platform"/>
            <consortium name="The Broad Institute Genome Sequencing Center for Infectious Disease"/>
            <person name="Wu L."/>
            <person name="Ma J."/>
        </authorList>
    </citation>
    <scope>NUCLEOTIDE SEQUENCE [LARGE SCALE GENOMIC DNA]</scope>
    <source>
        <strain evidence="10">CGMCC 4.7241</strain>
    </source>
</reference>
<accession>A0ABV7YCA8</accession>
<feature type="domain" description="ABC transmembrane type-1" evidence="8">
    <location>
        <begin position="76"/>
        <end position="268"/>
    </location>
</feature>
<dbReference type="InterPro" id="IPR035906">
    <property type="entry name" value="MetI-like_sf"/>
</dbReference>
<dbReference type="Pfam" id="PF00528">
    <property type="entry name" value="BPD_transp_1"/>
    <property type="match status" value="1"/>
</dbReference>
<dbReference type="Proteomes" id="UP001595699">
    <property type="component" value="Unassembled WGS sequence"/>
</dbReference>
<proteinExistence type="inferred from homology"/>